<keyword evidence="4" id="KW-0677">Repeat</keyword>
<reference evidence="14 15" key="1">
    <citation type="submission" date="2015-07" db="EMBL/GenBank/DDBJ databases">
        <title>The genome of Melipona quadrifasciata.</title>
        <authorList>
            <person name="Pan H."/>
            <person name="Kapheim K."/>
        </authorList>
    </citation>
    <scope>NUCLEOTIDE SEQUENCE [LARGE SCALE GENOMIC DNA]</scope>
    <source>
        <strain evidence="14">0111107301</strain>
        <tissue evidence="14">Whole body</tissue>
    </source>
</reference>
<sequence>MKIVCAAKTCKYSLNNEDSTNVKFIHFPNNDTSKIWAHREKINLHLPITVDIEDIMPQKLCMNCYNKLEIAHSLAVTALKTDMKLKKFFNINIELNYDHRYNAIVNKCSVEIAEEMYMYETTGVTSVKLSSNKINKISMNHKKYSDLNCFIESHNKEISVTKDYSENETLNNAIQCIYCKNVFKTQETFENHKMLCVEEEIAIQKEKETNNNINNKESDNIKIMNFQFATKTCNICHEHFETEKHFIEHISYCKFLQEDYRITEPKAIAKTEQYNNYRDSYNINNLLIETSKKCGHCNLISNTKKKLLNHIMECHGGQLLFKCNMCDKSYEKWASLDIHEATHRLDKPYLCDLCGKSFKHSNNLRGHKKTHLDDSKKKRHIRDICGNAFRSRFHLREDTNQQNESKPYSCEKCSKAFYKRIQLRQHKLSHGLNKHICPICGAAFNRKGNMNTHIKRHNNRNDMYTCSICTHRCKSMSELKLHRKTHTEQGIENISKRHIDKTM</sequence>
<keyword evidence="6" id="KW-0862">Zinc</keyword>
<dbReference type="GO" id="GO:0008270">
    <property type="term" value="F:zinc ion binding"/>
    <property type="evidence" value="ECO:0007669"/>
    <property type="project" value="UniProtKB-KW"/>
</dbReference>
<evidence type="ECO:0000256" key="5">
    <source>
        <dbReference type="ARBA" id="ARBA00022771"/>
    </source>
</evidence>
<dbReference type="InterPro" id="IPR036236">
    <property type="entry name" value="Znf_C2H2_sf"/>
</dbReference>
<organism evidence="14 15">
    <name type="scientific">Melipona quadrifasciata</name>
    <dbReference type="NCBI Taxonomy" id="166423"/>
    <lineage>
        <taxon>Eukaryota</taxon>
        <taxon>Metazoa</taxon>
        <taxon>Ecdysozoa</taxon>
        <taxon>Arthropoda</taxon>
        <taxon>Hexapoda</taxon>
        <taxon>Insecta</taxon>
        <taxon>Pterygota</taxon>
        <taxon>Neoptera</taxon>
        <taxon>Endopterygota</taxon>
        <taxon>Hymenoptera</taxon>
        <taxon>Apocrita</taxon>
        <taxon>Aculeata</taxon>
        <taxon>Apoidea</taxon>
        <taxon>Anthophila</taxon>
        <taxon>Apidae</taxon>
        <taxon>Melipona</taxon>
    </lineage>
</organism>
<name>A0A0M9A6C4_9HYME</name>
<dbReference type="GO" id="GO:0005634">
    <property type="term" value="C:nucleus"/>
    <property type="evidence" value="ECO:0007669"/>
    <property type="project" value="UniProtKB-SubCell"/>
</dbReference>
<dbReference type="AlphaFoldDB" id="A0A0M9A6C4"/>
<accession>A0A0M9A6C4</accession>
<evidence type="ECO:0000256" key="12">
    <source>
        <dbReference type="PROSITE-ProRule" id="PRU00042"/>
    </source>
</evidence>
<evidence type="ECO:0000256" key="9">
    <source>
        <dbReference type="ARBA" id="ARBA00023163"/>
    </source>
</evidence>
<keyword evidence="10" id="KW-0539">Nucleus</keyword>
<evidence type="ECO:0000256" key="3">
    <source>
        <dbReference type="ARBA" id="ARBA00022723"/>
    </source>
</evidence>
<dbReference type="Proteomes" id="UP000053105">
    <property type="component" value="Unassembled WGS sequence"/>
</dbReference>
<proteinExistence type="inferred from homology"/>
<dbReference type="SUPFAM" id="SSF57667">
    <property type="entry name" value="beta-beta-alpha zinc fingers"/>
    <property type="match status" value="3"/>
</dbReference>
<dbReference type="EMBL" id="KQ435741">
    <property type="protein sequence ID" value="KOX76759.1"/>
    <property type="molecule type" value="Genomic_DNA"/>
</dbReference>
<dbReference type="PANTHER" id="PTHR24388:SF104">
    <property type="entry name" value="AT-RICH BINDING PROTEIN-RELATED"/>
    <property type="match status" value="1"/>
</dbReference>
<feature type="domain" description="C2H2-type" evidence="13">
    <location>
        <begin position="321"/>
        <end position="348"/>
    </location>
</feature>
<feature type="domain" description="C2H2-type" evidence="13">
    <location>
        <begin position="464"/>
        <end position="491"/>
    </location>
</feature>
<dbReference type="GO" id="GO:0000981">
    <property type="term" value="F:DNA-binding transcription factor activity, RNA polymerase II-specific"/>
    <property type="evidence" value="ECO:0007669"/>
    <property type="project" value="TreeGrafter"/>
</dbReference>
<keyword evidence="7" id="KW-0805">Transcription regulation</keyword>
<dbReference type="PROSITE" id="PS50157">
    <property type="entry name" value="ZINC_FINGER_C2H2_2"/>
    <property type="match status" value="5"/>
</dbReference>
<comment type="subcellular location">
    <subcellularLocation>
        <location evidence="1">Nucleus</location>
    </subcellularLocation>
</comment>
<evidence type="ECO:0000313" key="15">
    <source>
        <dbReference type="Proteomes" id="UP000053105"/>
    </source>
</evidence>
<dbReference type="STRING" id="166423.A0A0M9A6C4"/>
<feature type="domain" description="C2H2-type" evidence="13">
    <location>
        <begin position="408"/>
        <end position="435"/>
    </location>
</feature>
<evidence type="ECO:0000313" key="14">
    <source>
        <dbReference type="EMBL" id="KOX76759.1"/>
    </source>
</evidence>
<evidence type="ECO:0000259" key="13">
    <source>
        <dbReference type="PROSITE" id="PS50157"/>
    </source>
</evidence>
<feature type="domain" description="C2H2-type" evidence="13">
    <location>
        <begin position="349"/>
        <end position="376"/>
    </location>
</feature>
<evidence type="ECO:0000256" key="7">
    <source>
        <dbReference type="ARBA" id="ARBA00023015"/>
    </source>
</evidence>
<comment type="similarity">
    <text evidence="2">Belongs to the krueppel C2H2-type zinc-finger protein family.</text>
</comment>
<dbReference type="GO" id="GO:0000978">
    <property type="term" value="F:RNA polymerase II cis-regulatory region sequence-specific DNA binding"/>
    <property type="evidence" value="ECO:0007669"/>
    <property type="project" value="TreeGrafter"/>
</dbReference>
<keyword evidence="3" id="KW-0479">Metal-binding</keyword>
<keyword evidence="15" id="KW-1185">Reference proteome</keyword>
<keyword evidence="5 12" id="KW-0863">Zinc-finger</keyword>
<protein>
    <recommendedName>
        <fullName evidence="13">C2H2-type domain-containing protein</fullName>
    </recommendedName>
</protein>
<keyword evidence="9" id="KW-0804">Transcription</keyword>
<gene>
    <name evidence="14" type="ORF">WN51_11183</name>
</gene>
<dbReference type="FunFam" id="3.30.160.60:FF:001370">
    <property type="entry name" value="Zinc finger protein"/>
    <property type="match status" value="1"/>
</dbReference>
<evidence type="ECO:0000256" key="2">
    <source>
        <dbReference type="ARBA" id="ARBA00006991"/>
    </source>
</evidence>
<feature type="domain" description="C2H2-type" evidence="13">
    <location>
        <begin position="435"/>
        <end position="462"/>
    </location>
</feature>
<dbReference type="PANTHER" id="PTHR24388">
    <property type="entry name" value="ZINC FINGER PROTEIN"/>
    <property type="match status" value="1"/>
</dbReference>
<evidence type="ECO:0000256" key="11">
    <source>
        <dbReference type="ARBA" id="ARBA00037948"/>
    </source>
</evidence>
<evidence type="ECO:0000256" key="6">
    <source>
        <dbReference type="ARBA" id="ARBA00022833"/>
    </source>
</evidence>
<dbReference type="Pfam" id="PF00096">
    <property type="entry name" value="zf-C2H2"/>
    <property type="match status" value="2"/>
</dbReference>
<dbReference type="OrthoDB" id="6077919at2759"/>
<evidence type="ECO:0000256" key="8">
    <source>
        <dbReference type="ARBA" id="ARBA00023125"/>
    </source>
</evidence>
<dbReference type="PROSITE" id="PS00028">
    <property type="entry name" value="ZINC_FINGER_C2H2_1"/>
    <property type="match status" value="5"/>
</dbReference>
<dbReference type="SMART" id="SM00355">
    <property type="entry name" value="ZnF_C2H2"/>
    <property type="match status" value="8"/>
</dbReference>
<dbReference type="Pfam" id="PF13912">
    <property type="entry name" value="zf-C2H2_6"/>
    <property type="match status" value="1"/>
</dbReference>
<dbReference type="InterPro" id="IPR013087">
    <property type="entry name" value="Znf_C2H2_type"/>
</dbReference>
<evidence type="ECO:0000256" key="1">
    <source>
        <dbReference type="ARBA" id="ARBA00004123"/>
    </source>
</evidence>
<comment type="similarity">
    <text evidence="11">Belongs to the snail C2H2-type zinc-finger protein family.</text>
</comment>
<dbReference type="InterPro" id="IPR050527">
    <property type="entry name" value="Snail/Krueppel_Znf"/>
</dbReference>
<dbReference type="Gene3D" id="3.30.160.60">
    <property type="entry name" value="Classic Zinc Finger"/>
    <property type="match status" value="4"/>
</dbReference>
<dbReference type="SUPFAM" id="SSF57716">
    <property type="entry name" value="Glucocorticoid receptor-like (DNA-binding domain)"/>
    <property type="match status" value="1"/>
</dbReference>
<keyword evidence="8" id="KW-0238">DNA-binding</keyword>
<evidence type="ECO:0000256" key="10">
    <source>
        <dbReference type="ARBA" id="ARBA00023242"/>
    </source>
</evidence>
<evidence type="ECO:0000256" key="4">
    <source>
        <dbReference type="ARBA" id="ARBA00022737"/>
    </source>
</evidence>